<evidence type="ECO:0008006" key="3">
    <source>
        <dbReference type="Google" id="ProtNLM"/>
    </source>
</evidence>
<dbReference type="SUPFAM" id="SSF53335">
    <property type="entry name" value="S-adenosyl-L-methionine-dependent methyltransferases"/>
    <property type="match status" value="1"/>
</dbReference>
<evidence type="ECO:0000313" key="2">
    <source>
        <dbReference type="Proteomes" id="UP001432180"/>
    </source>
</evidence>
<dbReference type="Gene3D" id="3.40.50.150">
    <property type="entry name" value="Vaccinia Virus protein VP39"/>
    <property type="match status" value="1"/>
</dbReference>
<proteinExistence type="predicted"/>
<accession>A0ABZ0SDL8</accession>
<dbReference type="Pfam" id="PF13578">
    <property type="entry name" value="Methyltransf_24"/>
    <property type="match status" value="1"/>
</dbReference>
<organism evidence="1 2">
    <name type="scientific">Thiorhodovibrio winogradskyi</name>
    <dbReference type="NCBI Taxonomy" id="77007"/>
    <lineage>
        <taxon>Bacteria</taxon>
        <taxon>Pseudomonadati</taxon>
        <taxon>Pseudomonadota</taxon>
        <taxon>Gammaproteobacteria</taxon>
        <taxon>Chromatiales</taxon>
        <taxon>Chromatiaceae</taxon>
        <taxon>Thiorhodovibrio</taxon>
    </lineage>
</organism>
<protein>
    <recommendedName>
        <fullName evidence="3">Class I SAM-dependent methyltransferase</fullName>
    </recommendedName>
</protein>
<dbReference type="EMBL" id="CP121472">
    <property type="protein sequence ID" value="WPL18992.1"/>
    <property type="molecule type" value="Genomic_DNA"/>
</dbReference>
<dbReference type="Proteomes" id="UP001432180">
    <property type="component" value="Chromosome"/>
</dbReference>
<sequence length="227" mass="26349">MSSTSQILLESTLQSSNRLEFWKTFVKQFEIESILEVGVFRGQFAEQMLLAENKIKSYWMVDPWRHLDDWNKPANKENEVFEKFYLETLRRTEFAEGKRIVLRGKTTEVVEQLPDGKIDLAYIDGDHTLRGITIDLVSIYPKVKEGGWIGGDDFSRTIWQHGIEYEPTLVFPFAVYFAEAVGARVYALPYSQFLMQKSTSCTFEFIDLTESYGNISLKEQFLRAGHK</sequence>
<gene>
    <name evidence="1" type="ORF">Thiowin_04096</name>
</gene>
<name>A0ABZ0SDL8_9GAMM</name>
<reference evidence="1 2" key="1">
    <citation type="journal article" date="2023" name="Microorganisms">
        <title>Thiorhodovibrio frisius and Trv. litoralis spp. nov., Two Novel Members from a Clade of Fastidious Purple Sulfur Bacteria That Exhibit Unique Red-Shifted Light-Harvesting Capabilities.</title>
        <authorList>
            <person name="Methner A."/>
            <person name="Kuzyk S.B."/>
            <person name="Petersen J."/>
            <person name="Bauer S."/>
            <person name="Brinkmann H."/>
            <person name="Sichau K."/>
            <person name="Wanner G."/>
            <person name="Wolf J."/>
            <person name="Neumann-Schaal M."/>
            <person name="Henke P."/>
            <person name="Tank M."/>
            <person name="Sproer C."/>
            <person name="Bunk B."/>
            <person name="Overmann J."/>
        </authorList>
    </citation>
    <scope>NUCLEOTIDE SEQUENCE [LARGE SCALE GENOMIC DNA]</scope>
    <source>
        <strain evidence="1 2">DSM 6702</strain>
    </source>
</reference>
<dbReference type="RefSeq" id="WP_328984742.1">
    <property type="nucleotide sequence ID" value="NZ_CP121472.1"/>
</dbReference>
<evidence type="ECO:0000313" key="1">
    <source>
        <dbReference type="EMBL" id="WPL18992.1"/>
    </source>
</evidence>
<keyword evidence="2" id="KW-1185">Reference proteome</keyword>
<dbReference type="InterPro" id="IPR029063">
    <property type="entry name" value="SAM-dependent_MTases_sf"/>
</dbReference>